<dbReference type="SUPFAM" id="SSF54665">
    <property type="entry name" value="CO dehydrogenase molybdoprotein N-domain-like"/>
    <property type="match status" value="1"/>
</dbReference>
<evidence type="ECO:0000313" key="5">
    <source>
        <dbReference type="EMBL" id="TMR24046.1"/>
    </source>
</evidence>
<evidence type="ECO:0000313" key="6">
    <source>
        <dbReference type="Proteomes" id="UP000309128"/>
    </source>
</evidence>
<dbReference type="Pfam" id="PF20256">
    <property type="entry name" value="MoCoBD_2"/>
    <property type="match status" value="1"/>
</dbReference>
<dbReference type="AlphaFoldDB" id="A0A5S4FTG7"/>
<dbReference type="Pfam" id="PF02738">
    <property type="entry name" value="MoCoBD_1"/>
    <property type="match status" value="1"/>
</dbReference>
<dbReference type="SMART" id="SM01008">
    <property type="entry name" value="Ald_Xan_dh_C"/>
    <property type="match status" value="1"/>
</dbReference>
<dbReference type="EMBL" id="VCKY01000013">
    <property type="protein sequence ID" value="TMR24046.1"/>
    <property type="molecule type" value="Genomic_DNA"/>
</dbReference>
<sequence>MTILERPRHVGPGVDRVDGPQKVTGAARYPNDFSHPDMAHAALVRATIAAGRVARLDTGAAESAPGVLAVLTHLNAPRLATGPSALLATPPPPLRDDRILYYGQYVAVVVADTPERASAAARRIEVGYEPAEPLLDIHDPRAERLPDPWGSDASWGDTRAALDDAHVVIEASYTTAENTNNPLGLFSTLAEWDGDTLTVHDSTQWPTRVRATLAQMFGVPEAGVRVLVLYVGGGFGAGLRVWPHVILTAMAARQTGRPVKLVMTRPEMFTGIGHRPATVQHIRIGATRDGRLTAIEHESRSTVAIEGDNIEPCATVSTAAYACPNVTAHDEQVRLNIPWTNSMRAPGEAQGNFVLESAIDELSHALGIDPLELRLRNYAEVHPRSGLPWSSKALRECYEVGAERFGWSRRVPEPGSMREGDWLVGYGMAGISYFWYQAPCQARATVRGDGTAYVRSAVTDIGTGTYTIMTQLAAELLGLEQDRVTFGLGDTSMPPGPQAGGSGLTAALGSAVHAACRNLVRAFLDAAAADPASPLAGCDLDDVAVTGGRVHRVGEPERGESYAGILAMRGLDELSADGDSTPRTPQEAGMAPAGPFGARFVEVRVDPELGRLSVARVVSAIDGGRILNEKLARSQIIGGTVGGIGMAMFEDTVSDPGTGRIANATLGDYLVPVNADIPDMDVSFVGGPDAFNPIGVKGVGEIGLVGMAAAIANAVFHATGKRIRSVPITIDRLLL</sequence>
<name>A0A5S4FTG7_9ACTN</name>
<dbReference type="InterPro" id="IPR016208">
    <property type="entry name" value="Ald_Oxase/xanthine_DH-like"/>
</dbReference>
<dbReference type="Proteomes" id="UP000309128">
    <property type="component" value="Unassembled WGS sequence"/>
</dbReference>
<dbReference type="OrthoDB" id="9758509at2"/>
<dbReference type="Pfam" id="PF01315">
    <property type="entry name" value="Ald_Xan_dh_C"/>
    <property type="match status" value="1"/>
</dbReference>
<comment type="caution">
    <text evidence="5">The sequence shown here is derived from an EMBL/GenBank/DDBJ whole genome shotgun (WGS) entry which is preliminary data.</text>
</comment>
<dbReference type="InterPro" id="IPR000674">
    <property type="entry name" value="Ald_Oxase/Xan_DH_a/b"/>
</dbReference>
<reference evidence="5 6" key="1">
    <citation type="submission" date="2019-05" db="EMBL/GenBank/DDBJ databases">
        <title>Draft genome sequence of Nonomuraea turkmeniaca DSM 43926.</title>
        <authorList>
            <person name="Saricaoglu S."/>
            <person name="Isik K."/>
        </authorList>
    </citation>
    <scope>NUCLEOTIDE SEQUENCE [LARGE SCALE GENOMIC DNA]</scope>
    <source>
        <strain evidence="5 6">DSM 43926</strain>
    </source>
</reference>
<dbReference type="PANTHER" id="PTHR11908">
    <property type="entry name" value="XANTHINE DEHYDROGENASE"/>
    <property type="match status" value="1"/>
</dbReference>
<dbReference type="RefSeq" id="WP_138665065.1">
    <property type="nucleotide sequence ID" value="NZ_VCKY01000013.1"/>
</dbReference>
<evidence type="ECO:0000256" key="3">
    <source>
        <dbReference type="SAM" id="MobiDB-lite"/>
    </source>
</evidence>
<accession>A0A5S4FTG7</accession>
<gene>
    <name evidence="5" type="ORF">ETD86_05850</name>
</gene>
<dbReference type="Gene3D" id="3.30.365.10">
    <property type="entry name" value="Aldehyde oxidase/xanthine dehydrogenase, molybdopterin binding domain"/>
    <property type="match status" value="4"/>
</dbReference>
<protein>
    <submittedName>
        <fullName evidence="5">Xanthine dehydrogenase family protein molybdopterin-binding subunit</fullName>
    </submittedName>
</protein>
<dbReference type="GO" id="GO:0005506">
    <property type="term" value="F:iron ion binding"/>
    <property type="evidence" value="ECO:0007669"/>
    <property type="project" value="InterPro"/>
</dbReference>
<dbReference type="SUPFAM" id="SSF56003">
    <property type="entry name" value="Molybdenum cofactor-binding domain"/>
    <property type="match status" value="1"/>
</dbReference>
<dbReference type="InterPro" id="IPR046867">
    <property type="entry name" value="AldOxase/xan_DH_MoCoBD2"/>
</dbReference>
<feature type="region of interest" description="Disordered" evidence="3">
    <location>
        <begin position="1"/>
        <end position="22"/>
    </location>
</feature>
<evidence type="ECO:0000256" key="2">
    <source>
        <dbReference type="ARBA" id="ARBA00023002"/>
    </source>
</evidence>
<evidence type="ECO:0000259" key="4">
    <source>
        <dbReference type="SMART" id="SM01008"/>
    </source>
</evidence>
<organism evidence="5 6">
    <name type="scientific">Nonomuraea turkmeniaca</name>
    <dbReference type="NCBI Taxonomy" id="103838"/>
    <lineage>
        <taxon>Bacteria</taxon>
        <taxon>Bacillati</taxon>
        <taxon>Actinomycetota</taxon>
        <taxon>Actinomycetes</taxon>
        <taxon>Streptosporangiales</taxon>
        <taxon>Streptosporangiaceae</taxon>
        <taxon>Nonomuraea</taxon>
    </lineage>
</organism>
<dbReference type="Gene3D" id="3.90.1170.50">
    <property type="entry name" value="Aldehyde oxidase/xanthine dehydrogenase, a/b hammerhead"/>
    <property type="match status" value="1"/>
</dbReference>
<keyword evidence="6" id="KW-1185">Reference proteome</keyword>
<proteinExistence type="predicted"/>
<dbReference type="InterPro" id="IPR037165">
    <property type="entry name" value="AldOxase/xan_DH_Mopterin-bd_sf"/>
</dbReference>
<keyword evidence="2" id="KW-0560">Oxidoreductase</keyword>
<feature type="domain" description="Aldehyde oxidase/xanthine dehydrogenase a/b hammerhead" evidence="4">
    <location>
        <begin position="24"/>
        <end position="132"/>
    </location>
</feature>
<dbReference type="GO" id="GO:0016491">
    <property type="term" value="F:oxidoreductase activity"/>
    <property type="evidence" value="ECO:0007669"/>
    <property type="project" value="UniProtKB-KW"/>
</dbReference>
<evidence type="ECO:0000256" key="1">
    <source>
        <dbReference type="ARBA" id="ARBA00022505"/>
    </source>
</evidence>
<keyword evidence="1" id="KW-0500">Molybdenum</keyword>
<dbReference type="InterPro" id="IPR008274">
    <property type="entry name" value="AldOxase/xan_DH_MoCoBD1"/>
</dbReference>
<dbReference type="InterPro" id="IPR036856">
    <property type="entry name" value="Ald_Oxase/Xan_DH_a/b_sf"/>
</dbReference>
<dbReference type="PANTHER" id="PTHR11908:SF132">
    <property type="entry name" value="ALDEHYDE OXIDASE 1-RELATED"/>
    <property type="match status" value="1"/>
</dbReference>